<dbReference type="EMBL" id="KQ474093">
    <property type="protein sequence ID" value="KPV71575.1"/>
    <property type="molecule type" value="Genomic_DNA"/>
</dbReference>
<sequence length="570" mass="61370">MSGQGPVAAEGPAAAGAKQARHGAFLSNALKDLVADVAELDSLVADAATADAPRTRPHFAPFLVSRDSPTWPRVKTALTSTFSSIAEPDLQSVEPGPSGMAAVLFVLESMVDWEADRNSVRQAIYSLSTAVTTATESIRLAAHASAERPQEQPAAPPRQAERLAATPSTREPSVTAPPEQRNATPGPSNLSTPRAAHPSKPAAPASAPVGSRTRDTPRPPIPDATAPQAAISSRTRGSRRASDIPVVRASAADREVSPPRKRRRRSAGRSPGERPAKEDQVEEEQARLEEGAAQERAEEQAPGRVDQVTQENAPRPTGSAVTVPLVSAFLWLPHLLLTDPVTSAPLMDADTSVLGPPADLPTGLDQELVFARPHLDNKQIELINKGTRNGVYTRSRNTLTLKQDMNLCGLSDSRALAPGQPLVLVTSRSKCVAVVEAASRFHDDKDREGINVLLREGEGRWCYKGWYVACRAASVLIPRGPGAASRLESVLRDILEGHCERTNARHGRAKDMLADWGFSGGVTSSAEVMQQLEEDGDDDLVMHYVALRCVEWDADSFDEWSRRRGGRRRR</sequence>
<organism evidence="2 3">
    <name type="scientific">Rhodotorula graminis (strain WP1)</name>
    <dbReference type="NCBI Taxonomy" id="578459"/>
    <lineage>
        <taxon>Eukaryota</taxon>
        <taxon>Fungi</taxon>
        <taxon>Dikarya</taxon>
        <taxon>Basidiomycota</taxon>
        <taxon>Pucciniomycotina</taxon>
        <taxon>Microbotryomycetes</taxon>
        <taxon>Sporidiobolales</taxon>
        <taxon>Sporidiobolaceae</taxon>
        <taxon>Rhodotorula</taxon>
    </lineage>
</organism>
<evidence type="ECO:0000313" key="3">
    <source>
        <dbReference type="Proteomes" id="UP000053890"/>
    </source>
</evidence>
<dbReference type="STRING" id="578459.A0A0P9GFI4"/>
<dbReference type="OrthoDB" id="2528211at2759"/>
<accession>A0A0P9GFI4</accession>
<dbReference type="OMA" id="EGHCERT"/>
<feature type="compositionally biased region" description="Basic and acidic residues" evidence="1">
    <location>
        <begin position="271"/>
        <end position="301"/>
    </location>
</feature>
<feature type="compositionally biased region" description="Polar residues" evidence="1">
    <location>
        <begin position="181"/>
        <end position="192"/>
    </location>
</feature>
<feature type="region of interest" description="Disordered" evidence="1">
    <location>
        <begin position="141"/>
        <end position="319"/>
    </location>
</feature>
<evidence type="ECO:0000256" key="1">
    <source>
        <dbReference type="SAM" id="MobiDB-lite"/>
    </source>
</evidence>
<keyword evidence="3" id="KW-1185">Reference proteome</keyword>
<name>A0A0P9GFI4_RHOGW</name>
<dbReference type="RefSeq" id="XP_018267624.1">
    <property type="nucleotide sequence ID" value="XM_018418429.1"/>
</dbReference>
<evidence type="ECO:0000313" key="2">
    <source>
        <dbReference type="EMBL" id="KPV71575.1"/>
    </source>
</evidence>
<dbReference type="Proteomes" id="UP000053890">
    <property type="component" value="Unassembled WGS sequence"/>
</dbReference>
<gene>
    <name evidence="2" type="ORF">RHOBADRAFT_56610</name>
</gene>
<proteinExistence type="predicted"/>
<dbReference type="GeneID" id="28978876"/>
<dbReference type="AlphaFoldDB" id="A0A0P9GFI4"/>
<protein>
    <submittedName>
        <fullName evidence="2">Uncharacterized protein</fullName>
    </submittedName>
</protein>
<reference evidence="2 3" key="1">
    <citation type="journal article" date="2015" name="Front. Microbiol.">
        <title>Genome sequence of the plant growth promoting endophytic yeast Rhodotorula graminis WP1.</title>
        <authorList>
            <person name="Firrincieli A."/>
            <person name="Otillar R."/>
            <person name="Salamov A."/>
            <person name="Schmutz J."/>
            <person name="Khan Z."/>
            <person name="Redman R.S."/>
            <person name="Fleck N.D."/>
            <person name="Lindquist E."/>
            <person name="Grigoriev I.V."/>
            <person name="Doty S.L."/>
        </authorList>
    </citation>
    <scope>NUCLEOTIDE SEQUENCE [LARGE SCALE GENOMIC DNA]</scope>
    <source>
        <strain evidence="2 3">WP1</strain>
    </source>
</reference>
<feature type="compositionally biased region" description="Low complexity" evidence="1">
    <location>
        <begin position="193"/>
        <end position="208"/>
    </location>
</feature>